<feature type="domain" description="ABC transporter" evidence="6">
    <location>
        <begin position="2"/>
        <end position="234"/>
    </location>
</feature>
<dbReference type="PANTHER" id="PTHR43820:SF3">
    <property type="entry name" value="BRANCHED-CHAIN AMINO ACID TRANSPORT SYSTEM,ATP-BINDING PROTEIN"/>
    <property type="match status" value="1"/>
</dbReference>
<sequence length="235" mass="25799">MLKINDINVYYGNIHALKGVSLDINEGEIVTLIGANGAGKSTLLKTISGLLKPKNGDILFQGQPISGKLAQTIVKQGLSHVPEGRRVFSNMSVEENLELGAYLRKDKQGIREDFEKVYQLFPRLYERRKQLSGTLSGGEQQMLAMGRALMARPKLLLLDEPSMGLAPLLVKIIFKIIEEINQSGTTILLVEQNANMALSIAHRAYVIETGNIVLSGSSEELNQSEQIKIAYLGGH</sequence>
<evidence type="ECO:0000259" key="6">
    <source>
        <dbReference type="PROSITE" id="PS50893"/>
    </source>
</evidence>
<dbReference type="PROSITE" id="PS00211">
    <property type="entry name" value="ABC_TRANSPORTER_1"/>
    <property type="match status" value="1"/>
</dbReference>
<reference evidence="8" key="1">
    <citation type="submission" date="2015-07" db="EMBL/GenBank/DDBJ databases">
        <title>Fjat-10036 dsm4.</title>
        <authorList>
            <person name="Liu B."/>
            <person name="Wang J."/>
            <person name="Zhu Y."/>
            <person name="Liu G."/>
            <person name="Chen Q."/>
            <person name="Chen Z."/>
            <person name="Lan J."/>
            <person name="Che J."/>
            <person name="Ge C."/>
            <person name="Shi H."/>
            <person name="Pan Z."/>
            <person name="Liu X."/>
        </authorList>
    </citation>
    <scope>NUCLEOTIDE SEQUENCE [LARGE SCALE GENOMIC DNA]</scope>
    <source>
        <strain evidence="8">DSM 4</strain>
    </source>
</reference>
<proteinExistence type="inferred from homology"/>
<dbReference type="Proteomes" id="UP000037109">
    <property type="component" value="Unassembled WGS sequence"/>
</dbReference>
<organism evidence="7 8">
    <name type="scientific">Sporosarcina globispora</name>
    <name type="common">Bacillus globisporus</name>
    <dbReference type="NCBI Taxonomy" id="1459"/>
    <lineage>
        <taxon>Bacteria</taxon>
        <taxon>Bacillati</taxon>
        <taxon>Bacillota</taxon>
        <taxon>Bacilli</taxon>
        <taxon>Bacillales</taxon>
        <taxon>Caryophanaceae</taxon>
        <taxon>Sporosarcina</taxon>
    </lineage>
</organism>
<dbReference type="Gene3D" id="3.40.50.300">
    <property type="entry name" value="P-loop containing nucleotide triphosphate hydrolases"/>
    <property type="match status" value="1"/>
</dbReference>
<dbReference type="GO" id="GO:0016887">
    <property type="term" value="F:ATP hydrolysis activity"/>
    <property type="evidence" value="ECO:0007669"/>
    <property type="project" value="InterPro"/>
</dbReference>
<dbReference type="GO" id="GO:0015658">
    <property type="term" value="F:branched-chain amino acid transmembrane transporter activity"/>
    <property type="evidence" value="ECO:0007669"/>
    <property type="project" value="InterPro"/>
</dbReference>
<protein>
    <submittedName>
        <fullName evidence="7">Amino acid ABC transporter ATPase</fullName>
    </submittedName>
</protein>
<comment type="caution">
    <text evidence="7">The sequence shown here is derived from an EMBL/GenBank/DDBJ whole genome shotgun (WGS) entry which is preliminary data.</text>
</comment>
<dbReference type="InterPro" id="IPR003439">
    <property type="entry name" value="ABC_transporter-like_ATP-bd"/>
</dbReference>
<dbReference type="PIRSF" id="PIRSF039137">
    <property type="entry name" value="ABC_branched_ATPase"/>
    <property type="match status" value="1"/>
</dbReference>
<evidence type="ECO:0000256" key="2">
    <source>
        <dbReference type="ARBA" id="ARBA00022448"/>
    </source>
</evidence>
<evidence type="ECO:0000256" key="4">
    <source>
        <dbReference type="ARBA" id="ARBA00022840"/>
    </source>
</evidence>
<dbReference type="PANTHER" id="PTHR43820">
    <property type="entry name" value="HIGH-AFFINITY BRANCHED-CHAIN AMINO ACID TRANSPORT ATP-BINDING PROTEIN LIVF"/>
    <property type="match status" value="1"/>
</dbReference>
<dbReference type="OrthoDB" id="9776369at2"/>
<evidence type="ECO:0000256" key="1">
    <source>
        <dbReference type="ARBA" id="ARBA00005417"/>
    </source>
</evidence>
<dbReference type="GO" id="GO:0005524">
    <property type="term" value="F:ATP binding"/>
    <property type="evidence" value="ECO:0007669"/>
    <property type="project" value="UniProtKB-KW"/>
</dbReference>
<keyword evidence="8" id="KW-1185">Reference proteome</keyword>
<dbReference type="STRING" id="1459.AF332_03100"/>
<dbReference type="SMART" id="SM00382">
    <property type="entry name" value="AAA"/>
    <property type="match status" value="1"/>
</dbReference>
<dbReference type="AlphaFoldDB" id="A0A0M0G7Y6"/>
<keyword evidence="2" id="KW-0813">Transport</keyword>
<dbReference type="CDD" id="cd03224">
    <property type="entry name" value="ABC_TM1139_LivF_branched"/>
    <property type="match status" value="1"/>
</dbReference>
<evidence type="ECO:0000256" key="3">
    <source>
        <dbReference type="ARBA" id="ARBA00022741"/>
    </source>
</evidence>
<keyword evidence="5" id="KW-0029">Amino-acid transport</keyword>
<keyword evidence="3" id="KW-0547">Nucleotide-binding</keyword>
<gene>
    <name evidence="7" type="ORF">AF332_03100</name>
</gene>
<dbReference type="GO" id="GO:0015807">
    <property type="term" value="P:L-amino acid transport"/>
    <property type="evidence" value="ECO:0007669"/>
    <property type="project" value="TreeGrafter"/>
</dbReference>
<accession>A0A0M0G7Y6</accession>
<dbReference type="InterPro" id="IPR030660">
    <property type="entry name" value="ABC_branched_ATPase_LivF/BraG"/>
</dbReference>
<dbReference type="InterPro" id="IPR027417">
    <property type="entry name" value="P-loop_NTPase"/>
</dbReference>
<dbReference type="Pfam" id="PF00005">
    <property type="entry name" value="ABC_tran"/>
    <property type="match status" value="1"/>
</dbReference>
<dbReference type="InterPro" id="IPR052156">
    <property type="entry name" value="BCAA_Transport_ATP-bd_LivF"/>
</dbReference>
<dbReference type="SUPFAM" id="SSF52540">
    <property type="entry name" value="P-loop containing nucleoside triphosphate hydrolases"/>
    <property type="match status" value="1"/>
</dbReference>
<dbReference type="InterPro" id="IPR003593">
    <property type="entry name" value="AAA+_ATPase"/>
</dbReference>
<evidence type="ECO:0000313" key="8">
    <source>
        <dbReference type="Proteomes" id="UP000037109"/>
    </source>
</evidence>
<dbReference type="InterPro" id="IPR017871">
    <property type="entry name" value="ABC_transporter-like_CS"/>
</dbReference>
<evidence type="ECO:0000313" key="7">
    <source>
        <dbReference type="EMBL" id="KON85898.1"/>
    </source>
</evidence>
<dbReference type="PATRIC" id="fig|1459.3.peg.633"/>
<dbReference type="PROSITE" id="PS50893">
    <property type="entry name" value="ABC_TRANSPORTER_2"/>
    <property type="match status" value="1"/>
</dbReference>
<comment type="similarity">
    <text evidence="1">Belongs to the ABC transporter superfamily.</text>
</comment>
<evidence type="ECO:0000256" key="5">
    <source>
        <dbReference type="ARBA" id="ARBA00022970"/>
    </source>
</evidence>
<dbReference type="RefSeq" id="WP_053433265.1">
    <property type="nucleotide sequence ID" value="NZ_LGUF01000007.1"/>
</dbReference>
<dbReference type="EMBL" id="LGUF01000007">
    <property type="protein sequence ID" value="KON85898.1"/>
    <property type="molecule type" value="Genomic_DNA"/>
</dbReference>
<keyword evidence="4" id="KW-0067">ATP-binding</keyword>
<name>A0A0M0G7Y6_SPOGL</name>